<dbReference type="RefSeq" id="WP_062156082.1">
    <property type="nucleotide sequence ID" value="NZ_KQ947995.1"/>
</dbReference>
<gene>
    <name evidence="1" type="ORF">AQI70_32730</name>
</gene>
<dbReference type="Proteomes" id="UP000054024">
    <property type="component" value="Unassembled WGS sequence"/>
</dbReference>
<sequence length="236" mass="26047">MKINGGARRSEGLVALRKKRKKSPTRSRWVGLLTLALAPLVVLASPGSASAASTVCLQNADGSQSDIAGNWSTPDKTRSVSVQQASKTWQDWVWRGPKFQCPWNVPSCSYAWQQSKTTGWQWSVGLNVKVPSGLSKALSELAGLTPSYGRNGSTTTSFTYTANLKPGQFAQPIQVVERRWTKGVYVGIYHSTGKSCLPSPTRPNGNAYRYTWSPNERWGSWTTNLRVSDYGTYHVW</sequence>
<dbReference type="EMBL" id="LMWJ01000030">
    <property type="protein sequence ID" value="KUM68778.1"/>
    <property type="molecule type" value="Genomic_DNA"/>
</dbReference>
<reference evidence="1 2" key="1">
    <citation type="submission" date="2015-10" db="EMBL/GenBank/DDBJ databases">
        <title>Draft genome sequence of Streptomyces curacoi DSM 40107, type strain for the species Streptomyces curacoi.</title>
        <authorList>
            <person name="Ruckert C."/>
            <person name="Winkler A."/>
            <person name="Kalinowski J."/>
            <person name="Kampfer P."/>
            <person name="Glaeser S."/>
        </authorList>
    </citation>
    <scope>NUCLEOTIDE SEQUENCE [LARGE SCALE GENOMIC DNA]</scope>
    <source>
        <strain evidence="1 2">DSM 40107</strain>
    </source>
</reference>
<dbReference type="OrthoDB" id="6681673at2"/>
<dbReference type="STRING" id="146536.AQI70_32730"/>
<comment type="caution">
    <text evidence="1">The sequence shown here is derived from an EMBL/GenBank/DDBJ whole genome shotgun (WGS) entry which is preliminary data.</text>
</comment>
<name>A0A124GVF4_9ACTN</name>
<evidence type="ECO:0000313" key="2">
    <source>
        <dbReference type="Proteomes" id="UP000054024"/>
    </source>
</evidence>
<dbReference type="AlphaFoldDB" id="A0A124GVF4"/>
<proteinExistence type="predicted"/>
<evidence type="ECO:0000313" key="1">
    <source>
        <dbReference type="EMBL" id="KUM68778.1"/>
    </source>
</evidence>
<organism evidence="1 2">
    <name type="scientific">Streptomyces curacoi</name>
    <dbReference type="NCBI Taxonomy" id="146536"/>
    <lineage>
        <taxon>Bacteria</taxon>
        <taxon>Bacillati</taxon>
        <taxon>Actinomycetota</taxon>
        <taxon>Actinomycetes</taxon>
        <taxon>Kitasatosporales</taxon>
        <taxon>Streptomycetaceae</taxon>
        <taxon>Streptomyces</taxon>
    </lineage>
</organism>
<keyword evidence="2" id="KW-1185">Reference proteome</keyword>
<protein>
    <submittedName>
        <fullName evidence="1">Uncharacterized protein</fullName>
    </submittedName>
</protein>
<accession>A0A124GVF4</accession>